<keyword evidence="3" id="KW-1185">Reference proteome</keyword>
<feature type="region of interest" description="Disordered" evidence="1">
    <location>
        <begin position="1"/>
        <end position="30"/>
    </location>
</feature>
<sequence>MMEQEILNGHEAEIDVPDEDQNGVANEVSGTAGAEGKSIVDSVSVDHRIKKKARRLIKQLSKELVTNGTTVVPGTRLLKNSRRPRNGFGRGLPKK</sequence>
<evidence type="ECO:0000313" key="3">
    <source>
        <dbReference type="Proteomes" id="UP001233999"/>
    </source>
</evidence>
<protein>
    <submittedName>
        <fullName evidence="2">Uncharacterized protein</fullName>
    </submittedName>
</protein>
<name>A0AAD8EJS4_DIPPU</name>
<evidence type="ECO:0000313" key="2">
    <source>
        <dbReference type="EMBL" id="KAJ9592828.1"/>
    </source>
</evidence>
<evidence type="ECO:0000256" key="1">
    <source>
        <dbReference type="SAM" id="MobiDB-lite"/>
    </source>
</evidence>
<dbReference type="Proteomes" id="UP001233999">
    <property type="component" value="Unassembled WGS sequence"/>
</dbReference>
<dbReference type="AlphaFoldDB" id="A0AAD8EJS4"/>
<proteinExistence type="predicted"/>
<gene>
    <name evidence="2" type="ORF">L9F63_015519</name>
</gene>
<reference evidence="2" key="2">
    <citation type="submission" date="2023-05" db="EMBL/GenBank/DDBJ databases">
        <authorList>
            <person name="Fouks B."/>
        </authorList>
    </citation>
    <scope>NUCLEOTIDE SEQUENCE</scope>
    <source>
        <strain evidence="2">Stay&amp;Tobe</strain>
        <tissue evidence="2">Testes</tissue>
    </source>
</reference>
<comment type="caution">
    <text evidence="2">The sequence shown here is derived from an EMBL/GenBank/DDBJ whole genome shotgun (WGS) entry which is preliminary data.</text>
</comment>
<feature type="non-terminal residue" evidence="2">
    <location>
        <position position="95"/>
    </location>
</feature>
<dbReference type="EMBL" id="JASPKZ010003802">
    <property type="protein sequence ID" value="KAJ9592828.1"/>
    <property type="molecule type" value="Genomic_DNA"/>
</dbReference>
<organism evidence="2 3">
    <name type="scientific">Diploptera punctata</name>
    <name type="common">Pacific beetle cockroach</name>
    <dbReference type="NCBI Taxonomy" id="6984"/>
    <lineage>
        <taxon>Eukaryota</taxon>
        <taxon>Metazoa</taxon>
        <taxon>Ecdysozoa</taxon>
        <taxon>Arthropoda</taxon>
        <taxon>Hexapoda</taxon>
        <taxon>Insecta</taxon>
        <taxon>Pterygota</taxon>
        <taxon>Neoptera</taxon>
        <taxon>Polyneoptera</taxon>
        <taxon>Dictyoptera</taxon>
        <taxon>Blattodea</taxon>
        <taxon>Blaberoidea</taxon>
        <taxon>Blaberidae</taxon>
        <taxon>Diplopterinae</taxon>
        <taxon>Diploptera</taxon>
    </lineage>
</organism>
<accession>A0AAD8EJS4</accession>
<reference evidence="2" key="1">
    <citation type="journal article" date="2023" name="IScience">
        <title>Live-bearing cockroach genome reveals convergent evolutionary mechanisms linked to viviparity in insects and beyond.</title>
        <authorList>
            <person name="Fouks B."/>
            <person name="Harrison M.C."/>
            <person name="Mikhailova A.A."/>
            <person name="Marchal E."/>
            <person name="English S."/>
            <person name="Carruthers M."/>
            <person name="Jennings E.C."/>
            <person name="Chiamaka E.L."/>
            <person name="Frigard R.A."/>
            <person name="Pippel M."/>
            <person name="Attardo G.M."/>
            <person name="Benoit J.B."/>
            <person name="Bornberg-Bauer E."/>
            <person name="Tobe S.S."/>
        </authorList>
    </citation>
    <scope>NUCLEOTIDE SEQUENCE</scope>
    <source>
        <strain evidence="2">Stay&amp;Tobe</strain>
    </source>
</reference>